<dbReference type="EMBL" id="CACVAQ010000243">
    <property type="protein sequence ID" value="CAA6817034.1"/>
    <property type="molecule type" value="Genomic_DNA"/>
</dbReference>
<accession>A0A6S6TCG1</accession>
<evidence type="ECO:0000313" key="2">
    <source>
        <dbReference type="EMBL" id="CAA6817034.1"/>
    </source>
</evidence>
<proteinExistence type="predicted"/>
<feature type="signal peptide" evidence="1">
    <location>
        <begin position="1"/>
        <end position="22"/>
    </location>
</feature>
<dbReference type="AlphaFoldDB" id="A0A6S6TCG1"/>
<reference evidence="2" key="1">
    <citation type="submission" date="2020-01" db="EMBL/GenBank/DDBJ databases">
        <authorList>
            <person name="Meier V. D."/>
            <person name="Meier V D."/>
        </authorList>
    </citation>
    <scope>NUCLEOTIDE SEQUENCE</scope>
    <source>
        <strain evidence="2">HLG_WM_MAG_10</strain>
    </source>
</reference>
<sequence length="146" mass="17099">MNYLNKCLWVFLLLLSSVYSEAQVQLSTDFDVKLGEPYKVVDARSKRYFSVGNNKTLSVKTDRETVYIQMYSYTKAGAKETLKTEYKKELQKGSQLIDIIQTKDKLHYIYEVYNRKNKNFEVYSREINQNKGTFASPKKIFTSKGK</sequence>
<gene>
    <name evidence="2" type="ORF">HELGO_WM17067</name>
</gene>
<name>A0A6S6TCG1_9BACT</name>
<feature type="non-terminal residue" evidence="2">
    <location>
        <position position="146"/>
    </location>
</feature>
<organism evidence="2">
    <name type="scientific">uncultured Aureispira sp</name>
    <dbReference type="NCBI Taxonomy" id="1331704"/>
    <lineage>
        <taxon>Bacteria</taxon>
        <taxon>Pseudomonadati</taxon>
        <taxon>Bacteroidota</taxon>
        <taxon>Saprospiria</taxon>
        <taxon>Saprospirales</taxon>
        <taxon>Saprospiraceae</taxon>
        <taxon>Aureispira</taxon>
        <taxon>environmental samples</taxon>
    </lineage>
</organism>
<keyword evidence="1" id="KW-0732">Signal</keyword>
<evidence type="ECO:0000256" key="1">
    <source>
        <dbReference type="SAM" id="SignalP"/>
    </source>
</evidence>
<feature type="chain" id="PRO_5027641095" evidence="1">
    <location>
        <begin position="23"/>
        <end position="146"/>
    </location>
</feature>
<protein>
    <submittedName>
        <fullName evidence="2">Uncharacterized protein</fullName>
    </submittedName>
</protein>